<dbReference type="GO" id="GO:0051118">
    <property type="term" value="F:glucan endo-1,3-alpha-glucosidase activity"/>
    <property type="evidence" value="ECO:0007669"/>
    <property type="project" value="InterPro"/>
</dbReference>
<dbReference type="Pfam" id="PF03659">
    <property type="entry name" value="Glyco_hydro_71"/>
    <property type="match status" value="1"/>
</dbReference>
<protein>
    <submittedName>
        <fullName evidence="1">Glycoside hydrolase family 71 protein</fullName>
    </submittedName>
</protein>
<dbReference type="AlphaFoldDB" id="A0AAD6UZS1"/>
<keyword evidence="2" id="KW-1185">Reference proteome</keyword>
<dbReference type="EMBL" id="JARJCW010000079">
    <property type="protein sequence ID" value="KAJ7197209.1"/>
    <property type="molecule type" value="Genomic_DNA"/>
</dbReference>
<dbReference type="InterPro" id="IPR005197">
    <property type="entry name" value="Glyco_hydro_71"/>
</dbReference>
<keyword evidence="1" id="KW-0378">Hydrolase</keyword>
<comment type="caution">
    <text evidence="1">The sequence shown here is derived from an EMBL/GenBank/DDBJ whole genome shotgun (WGS) entry which is preliminary data.</text>
</comment>
<dbReference type="CDD" id="cd11577">
    <property type="entry name" value="GH71"/>
    <property type="match status" value="1"/>
</dbReference>
<accession>A0AAD6UZS1</accession>
<evidence type="ECO:0000313" key="1">
    <source>
        <dbReference type="EMBL" id="KAJ7197209.1"/>
    </source>
</evidence>
<reference evidence="1" key="1">
    <citation type="submission" date="2023-03" db="EMBL/GenBank/DDBJ databases">
        <title>Massive genome expansion in bonnet fungi (Mycena s.s.) driven by repeated elements and novel gene families across ecological guilds.</title>
        <authorList>
            <consortium name="Lawrence Berkeley National Laboratory"/>
            <person name="Harder C.B."/>
            <person name="Miyauchi S."/>
            <person name="Viragh M."/>
            <person name="Kuo A."/>
            <person name="Thoen E."/>
            <person name="Andreopoulos B."/>
            <person name="Lu D."/>
            <person name="Skrede I."/>
            <person name="Drula E."/>
            <person name="Henrissat B."/>
            <person name="Morin E."/>
            <person name="Kohler A."/>
            <person name="Barry K."/>
            <person name="LaButti K."/>
            <person name="Morin E."/>
            <person name="Salamov A."/>
            <person name="Lipzen A."/>
            <person name="Mereny Z."/>
            <person name="Hegedus B."/>
            <person name="Baldrian P."/>
            <person name="Stursova M."/>
            <person name="Weitz H."/>
            <person name="Taylor A."/>
            <person name="Grigoriev I.V."/>
            <person name="Nagy L.G."/>
            <person name="Martin F."/>
            <person name="Kauserud H."/>
        </authorList>
    </citation>
    <scope>NUCLEOTIDE SEQUENCE</scope>
    <source>
        <strain evidence="1">9144</strain>
    </source>
</reference>
<organism evidence="1 2">
    <name type="scientific">Mycena pura</name>
    <dbReference type="NCBI Taxonomy" id="153505"/>
    <lineage>
        <taxon>Eukaryota</taxon>
        <taxon>Fungi</taxon>
        <taxon>Dikarya</taxon>
        <taxon>Basidiomycota</taxon>
        <taxon>Agaricomycotina</taxon>
        <taxon>Agaricomycetes</taxon>
        <taxon>Agaricomycetidae</taxon>
        <taxon>Agaricales</taxon>
        <taxon>Marasmiineae</taxon>
        <taxon>Mycenaceae</taxon>
        <taxon>Mycena</taxon>
    </lineage>
</organism>
<gene>
    <name evidence="1" type="ORF">GGX14DRAFT_375121</name>
</gene>
<evidence type="ECO:0000313" key="2">
    <source>
        <dbReference type="Proteomes" id="UP001219525"/>
    </source>
</evidence>
<name>A0AAD6UZS1_9AGAR</name>
<proteinExistence type="predicted"/>
<dbReference type="Proteomes" id="UP001219525">
    <property type="component" value="Unassembled WGS sequence"/>
</dbReference>
<dbReference type="Gene3D" id="3.20.20.80">
    <property type="entry name" value="Glycosidases"/>
    <property type="match status" value="1"/>
</dbReference>
<sequence length="403" mass="45746">MVGNTYSYQLSDWETQIGRASDAGFDAFSLNVGSDPWQEGQVQRAFEAAEAASSNFKLFMSFDMNEIPCSSEANANLLQTYLANFTRSPSYMLFRERPLVSTFSGHSCTFGQASPDQGWVFAIKQSSPEPYFVPSFFVDPVRFSDYAVMDGNFNWNSAWPMGDYDIDFSSDKAWIENLGNRSYMASVSPWFFTHYSSQDSNKNFIYRMDDWMFAKRWELLIDHYDEVPIVQVVSWNDWGESHYLGPLLEHEEQPNSQAWVNGFDHQGWLDLFAYYIQAFKTNRSYTAVTRDRLVLWARLHPAEADASDPVGPPANREWTQDILWAIAMLETPADVTLECGSTRNTWSGLPSGLSNISIPLISDCSVKASIRRGDNSMVFLPPGFEFSTTNISTYNFNAFVAAS</sequence>